<dbReference type="InterPro" id="IPR013885">
    <property type="entry name" value="DUF1764_euk"/>
</dbReference>
<dbReference type="Pfam" id="PF08576">
    <property type="entry name" value="DUF1764"/>
    <property type="match status" value="1"/>
</dbReference>
<evidence type="ECO:0000256" key="1">
    <source>
        <dbReference type="SAM" id="MobiDB-lite"/>
    </source>
</evidence>
<keyword evidence="3" id="KW-1185">Reference proteome</keyword>
<feature type="compositionally biased region" description="Basic and acidic residues" evidence="1">
    <location>
        <begin position="111"/>
        <end position="141"/>
    </location>
</feature>
<evidence type="ECO:0008006" key="4">
    <source>
        <dbReference type="Google" id="ProtNLM"/>
    </source>
</evidence>
<organism evidence="2 3">
    <name type="scientific">Rhodosorus marinus</name>
    <dbReference type="NCBI Taxonomy" id="101924"/>
    <lineage>
        <taxon>Eukaryota</taxon>
        <taxon>Rhodophyta</taxon>
        <taxon>Stylonematophyceae</taxon>
        <taxon>Stylonematales</taxon>
        <taxon>Stylonemataceae</taxon>
        <taxon>Rhodosorus</taxon>
    </lineage>
</organism>
<protein>
    <recommendedName>
        <fullName evidence="4">DUF1764 domain-containing protein</fullName>
    </recommendedName>
</protein>
<proteinExistence type="predicted"/>
<comment type="caution">
    <text evidence="2">The sequence shown here is derived from an EMBL/GenBank/DDBJ whole genome shotgun (WGS) entry which is preliminary data.</text>
</comment>
<feature type="compositionally biased region" description="Polar residues" evidence="1">
    <location>
        <begin position="94"/>
        <end position="103"/>
    </location>
</feature>
<feature type="region of interest" description="Disordered" evidence="1">
    <location>
        <begin position="17"/>
        <end position="178"/>
    </location>
</feature>
<sequence length="212" mass="23773">MGGKLGRSGEKLKEIASSLNTMDSIRDAREKHKRKLAASKELKLRRLRVARDGAAASDEVEVARKNEGKKRTRVELKDCSFLSTGRKQAKENGESASKPNGTTPRKRRRPKGDVEQLSADKSEEKQDRASNKSEEIDDLFKGKKKKKTSTEPGVNAGSQSLKSSRGGRRPLDSEEMRYTEDGLRIYTYDDLKRDQPEGLNGPCPFDCNCCFY</sequence>
<dbReference type="EMBL" id="JAMWBK010000010">
    <property type="protein sequence ID" value="KAJ8901918.1"/>
    <property type="molecule type" value="Genomic_DNA"/>
</dbReference>
<feature type="compositionally biased region" description="Basic and acidic residues" evidence="1">
    <location>
        <begin position="169"/>
        <end position="178"/>
    </location>
</feature>
<dbReference type="Proteomes" id="UP001157974">
    <property type="component" value="Unassembled WGS sequence"/>
</dbReference>
<feature type="compositionally biased region" description="Polar residues" evidence="1">
    <location>
        <begin position="150"/>
        <end position="163"/>
    </location>
</feature>
<evidence type="ECO:0000313" key="3">
    <source>
        <dbReference type="Proteomes" id="UP001157974"/>
    </source>
</evidence>
<reference evidence="2 3" key="1">
    <citation type="journal article" date="2023" name="Nat. Commun.">
        <title>Origin of minicircular mitochondrial genomes in red algae.</title>
        <authorList>
            <person name="Lee Y."/>
            <person name="Cho C.H."/>
            <person name="Lee Y.M."/>
            <person name="Park S.I."/>
            <person name="Yang J.H."/>
            <person name="West J.A."/>
            <person name="Bhattacharya D."/>
            <person name="Yoon H.S."/>
        </authorList>
    </citation>
    <scope>NUCLEOTIDE SEQUENCE [LARGE SCALE GENOMIC DNA]</scope>
    <source>
        <strain evidence="2 3">CCMP1338</strain>
        <tissue evidence="2">Whole cell</tissue>
    </source>
</reference>
<gene>
    <name evidence="2" type="ORF">NDN08_004122</name>
</gene>
<dbReference type="AlphaFoldDB" id="A0AAV8UK21"/>
<name>A0AAV8UK21_9RHOD</name>
<accession>A0AAV8UK21</accession>
<evidence type="ECO:0000313" key="2">
    <source>
        <dbReference type="EMBL" id="KAJ8901918.1"/>
    </source>
</evidence>